<keyword evidence="2" id="KW-1185">Reference proteome</keyword>
<gene>
    <name evidence="1" type="ORF">D5086_017448</name>
</gene>
<dbReference type="Proteomes" id="UP000309997">
    <property type="component" value="Unassembled WGS sequence"/>
</dbReference>
<reference evidence="1 2" key="1">
    <citation type="journal article" date="2024" name="Plant Biotechnol. J.">
        <title>Genome and CRISPR/Cas9 system of a widespread forest tree (Populus alba) in the world.</title>
        <authorList>
            <person name="Liu Y.J."/>
            <person name="Jiang P.F."/>
            <person name="Han X.M."/>
            <person name="Li X.Y."/>
            <person name="Wang H.M."/>
            <person name="Wang Y.J."/>
            <person name="Wang X.X."/>
            <person name="Zeng Q.Y."/>
        </authorList>
    </citation>
    <scope>NUCLEOTIDE SEQUENCE [LARGE SCALE GENOMIC DNA]</scope>
    <source>
        <strain evidence="2">cv. PAL-ZL1</strain>
    </source>
</reference>
<comment type="caution">
    <text evidence="1">The sequence shown here is derived from an EMBL/GenBank/DDBJ whole genome shotgun (WGS) entry which is preliminary data.</text>
</comment>
<protein>
    <submittedName>
        <fullName evidence="1">Uncharacterized protein</fullName>
    </submittedName>
</protein>
<name>A0ACC4BLX9_POPAL</name>
<dbReference type="EMBL" id="RCHU02000009">
    <property type="protein sequence ID" value="KAL3579613.1"/>
    <property type="molecule type" value="Genomic_DNA"/>
</dbReference>
<proteinExistence type="predicted"/>
<sequence length="111" mass="11958">MTDVKPILCPPPGFYIVATTITGTWEVNRRRKKVKLSTDAIIDLPCPAILQLPLGLISLDIGSLVLPLDTPTILSDAFFADCYYNAFGIGGQFVPLVMPSLLSKGPVGCCY</sequence>
<evidence type="ECO:0000313" key="1">
    <source>
        <dbReference type="EMBL" id="KAL3579613.1"/>
    </source>
</evidence>
<organism evidence="1 2">
    <name type="scientific">Populus alba</name>
    <name type="common">White poplar</name>
    <dbReference type="NCBI Taxonomy" id="43335"/>
    <lineage>
        <taxon>Eukaryota</taxon>
        <taxon>Viridiplantae</taxon>
        <taxon>Streptophyta</taxon>
        <taxon>Embryophyta</taxon>
        <taxon>Tracheophyta</taxon>
        <taxon>Spermatophyta</taxon>
        <taxon>Magnoliopsida</taxon>
        <taxon>eudicotyledons</taxon>
        <taxon>Gunneridae</taxon>
        <taxon>Pentapetalae</taxon>
        <taxon>rosids</taxon>
        <taxon>fabids</taxon>
        <taxon>Malpighiales</taxon>
        <taxon>Salicaceae</taxon>
        <taxon>Saliceae</taxon>
        <taxon>Populus</taxon>
    </lineage>
</organism>
<evidence type="ECO:0000313" key="2">
    <source>
        <dbReference type="Proteomes" id="UP000309997"/>
    </source>
</evidence>
<accession>A0ACC4BLX9</accession>